<feature type="transmembrane region" description="Helical" evidence="1">
    <location>
        <begin position="7"/>
        <end position="26"/>
    </location>
</feature>
<reference evidence="3" key="1">
    <citation type="journal article" date="2019" name="Int. J. Syst. Evol. Microbiol.">
        <title>The Global Catalogue of Microorganisms (GCM) 10K type strain sequencing project: providing services to taxonomists for standard genome sequencing and annotation.</title>
        <authorList>
            <consortium name="The Broad Institute Genomics Platform"/>
            <consortium name="The Broad Institute Genome Sequencing Center for Infectious Disease"/>
            <person name="Wu L."/>
            <person name="Ma J."/>
        </authorList>
    </citation>
    <scope>NUCLEOTIDE SEQUENCE [LARGE SCALE GENOMIC DNA]</scope>
    <source>
        <strain evidence="3">CGMCC 1.12942</strain>
    </source>
</reference>
<keyword evidence="1" id="KW-0472">Membrane</keyword>
<organism evidence="2 3">
    <name type="scientific">Laceyella putida</name>
    <dbReference type="NCBI Taxonomy" id="110101"/>
    <lineage>
        <taxon>Bacteria</taxon>
        <taxon>Bacillati</taxon>
        <taxon>Bacillota</taxon>
        <taxon>Bacilli</taxon>
        <taxon>Bacillales</taxon>
        <taxon>Thermoactinomycetaceae</taxon>
        <taxon>Laceyella</taxon>
    </lineage>
</organism>
<comment type="caution">
    <text evidence="2">The sequence shown here is derived from an EMBL/GenBank/DDBJ whole genome shotgun (WGS) entry which is preliminary data.</text>
</comment>
<sequence length="129" mass="15142">MSHPFQLLIKFIYTSLILYLILGYAYHVPTNWVLFTSIVLTLLGYAMDVFFLHRLGNLFSTLSDLLVSFTVVWLIGTYAFDSDIGIQLYKLQQVPLFQLSLTISVIYSAIEWFFHRWIHRQSGRKELFP</sequence>
<evidence type="ECO:0000256" key="1">
    <source>
        <dbReference type="SAM" id="Phobius"/>
    </source>
</evidence>
<gene>
    <name evidence="2" type="ORF">ACFQNG_15900</name>
</gene>
<protein>
    <submittedName>
        <fullName evidence="2">DUF2512 family protein</fullName>
    </submittedName>
</protein>
<keyword evidence="3" id="KW-1185">Reference proteome</keyword>
<dbReference type="RefSeq" id="WP_379866528.1">
    <property type="nucleotide sequence ID" value="NZ_JBHTBW010000053.1"/>
</dbReference>
<dbReference type="EMBL" id="JBHTBW010000053">
    <property type="protein sequence ID" value="MFC7442568.1"/>
    <property type="molecule type" value="Genomic_DNA"/>
</dbReference>
<evidence type="ECO:0000313" key="2">
    <source>
        <dbReference type="EMBL" id="MFC7442568.1"/>
    </source>
</evidence>
<evidence type="ECO:0000313" key="3">
    <source>
        <dbReference type="Proteomes" id="UP001596500"/>
    </source>
</evidence>
<feature type="transmembrane region" description="Helical" evidence="1">
    <location>
        <begin position="58"/>
        <end position="76"/>
    </location>
</feature>
<name>A0ABW2RNP4_9BACL</name>
<feature type="transmembrane region" description="Helical" evidence="1">
    <location>
        <begin position="96"/>
        <end position="114"/>
    </location>
</feature>
<keyword evidence="1" id="KW-1133">Transmembrane helix</keyword>
<dbReference type="Proteomes" id="UP001596500">
    <property type="component" value="Unassembled WGS sequence"/>
</dbReference>
<feature type="transmembrane region" description="Helical" evidence="1">
    <location>
        <begin position="32"/>
        <end position="51"/>
    </location>
</feature>
<dbReference type="InterPro" id="IPR019649">
    <property type="entry name" value="DUF2512"/>
</dbReference>
<accession>A0ABW2RNP4</accession>
<keyword evidence="1" id="KW-0812">Transmembrane</keyword>
<dbReference type="Pfam" id="PF10710">
    <property type="entry name" value="DUF2512"/>
    <property type="match status" value="1"/>
</dbReference>
<proteinExistence type="predicted"/>